<accession>A0AAV7I166</accession>
<reference evidence="1 2" key="1">
    <citation type="journal article" date="2021" name="J. Hered.">
        <title>A chromosome-level genome assembly of the parasitoid wasp, Cotesia glomerata (Hymenoptera: Braconidae).</title>
        <authorList>
            <person name="Pinto B.J."/>
            <person name="Weis J.J."/>
            <person name="Gamble T."/>
            <person name="Ode P.J."/>
            <person name="Paul R."/>
            <person name="Zaspel J.M."/>
        </authorList>
    </citation>
    <scope>NUCLEOTIDE SEQUENCE [LARGE SCALE GENOMIC DNA]</scope>
    <source>
        <strain evidence="1">CgM1</strain>
    </source>
</reference>
<evidence type="ECO:0000313" key="1">
    <source>
        <dbReference type="EMBL" id="KAH0543387.1"/>
    </source>
</evidence>
<dbReference type="Gene3D" id="1.25.50.20">
    <property type="match status" value="1"/>
</dbReference>
<evidence type="ECO:0000313" key="2">
    <source>
        <dbReference type="Proteomes" id="UP000826195"/>
    </source>
</evidence>
<organism evidence="1 2">
    <name type="scientific">Cotesia glomerata</name>
    <name type="common">Lepidopteran parasitic wasp</name>
    <name type="synonym">Apanteles glomeratus</name>
    <dbReference type="NCBI Taxonomy" id="32391"/>
    <lineage>
        <taxon>Eukaryota</taxon>
        <taxon>Metazoa</taxon>
        <taxon>Ecdysozoa</taxon>
        <taxon>Arthropoda</taxon>
        <taxon>Hexapoda</taxon>
        <taxon>Insecta</taxon>
        <taxon>Pterygota</taxon>
        <taxon>Neoptera</taxon>
        <taxon>Endopterygota</taxon>
        <taxon>Hymenoptera</taxon>
        <taxon>Apocrita</taxon>
        <taxon>Ichneumonoidea</taxon>
        <taxon>Braconidae</taxon>
        <taxon>Microgastrinae</taxon>
        <taxon>Cotesia</taxon>
    </lineage>
</organism>
<dbReference type="EMBL" id="JAHXZJ010002331">
    <property type="protein sequence ID" value="KAH0543387.1"/>
    <property type="molecule type" value="Genomic_DNA"/>
</dbReference>
<sequence>MIYSSGSSLLAINNIVKSSTKKINTKYELKDLLDFAQEHSSELGSASRSVQQSLEQAEANIRWLDRNYINIRDWLLKNTAEEQ</sequence>
<proteinExistence type="predicted"/>
<dbReference type="Proteomes" id="UP000826195">
    <property type="component" value="Unassembled WGS sequence"/>
</dbReference>
<dbReference type="AlphaFoldDB" id="A0AAV7I166"/>
<comment type="caution">
    <text evidence="1">The sequence shown here is derived from an EMBL/GenBank/DDBJ whole genome shotgun (WGS) entry which is preliminary data.</text>
</comment>
<keyword evidence="2" id="KW-1185">Reference proteome</keyword>
<name>A0AAV7I166_COTGL</name>
<gene>
    <name evidence="1" type="ORF">KQX54_000393</name>
</gene>
<protein>
    <submittedName>
        <fullName evidence="1">Uncharacterized protein</fullName>
    </submittedName>
</protein>